<sequence>HFTAKLSVRMADGPDLVATNFDFYDCSTYTSCTQCVSSNFPCDWCLTGHRCTHDTGENCRNDVLVTGVARVGRSIRPGPGFCLRINKTANGSTEILVASGVSKRIAVKVDNIQRSNFDYVPDGSLGLRVMDLWPNSTERCAMNGLDVH</sequence>
<dbReference type="Pfam" id="PF24479">
    <property type="entry name" value="PSI_PlexinA-B"/>
    <property type="match status" value="1"/>
</dbReference>
<dbReference type="Proteomes" id="UP000499080">
    <property type="component" value="Unassembled WGS sequence"/>
</dbReference>
<dbReference type="AlphaFoldDB" id="A0A4Y2WNU2"/>
<dbReference type="GO" id="GO:0002116">
    <property type="term" value="C:semaphorin receptor complex"/>
    <property type="evidence" value="ECO:0007669"/>
    <property type="project" value="TreeGrafter"/>
</dbReference>
<dbReference type="InterPro" id="IPR016201">
    <property type="entry name" value="PSI"/>
</dbReference>
<dbReference type="InterPro" id="IPR031148">
    <property type="entry name" value="Plexin"/>
</dbReference>
<keyword evidence="1" id="KW-0325">Glycoprotein</keyword>
<dbReference type="SUPFAM" id="SSF103575">
    <property type="entry name" value="Plexin repeat"/>
    <property type="match status" value="1"/>
</dbReference>
<dbReference type="SMART" id="SM00423">
    <property type="entry name" value="PSI"/>
    <property type="match status" value="1"/>
</dbReference>
<evidence type="ECO:0000259" key="2">
    <source>
        <dbReference type="SMART" id="SM00423"/>
    </source>
</evidence>
<feature type="domain" description="PSI" evidence="2">
    <location>
        <begin position="25"/>
        <end position="60"/>
    </location>
</feature>
<evidence type="ECO:0000313" key="3">
    <source>
        <dbReference type="EMBL" id="GBO39185.1"/>
    </source>
</evidence>
<dbReference type="EMBL" id="BGPR01064109">
    <property type="protein sequence ID" value="GBO39185.1"/>
    <property type="molecule type" value="Genomic_DNA"/>
</dbReference>
<reference evidence="3 4" key="1">
    <citation type="journal article" date="2019" name="Sci. Rep.">
        <title>Orb-weaving spider Araneus ventricosus genome elucidates the spidroin gene catalogue.</title>
        <authorList>
            <person name="Kono N."/>
            <person name="Nakamura H."/>
            <person name="Ohtoshi R."/>
            <person name="Moran D.A.P."/>
            <person name="Shinohara A."/>
            <person name="Yoshida Y."/>
            <person name="Fujiwara M."/>
            <person name="Mori M."/>
            <person name="Tomita M."/>
            <person name="Arakawa K."/>
        </authorList>
    </citation>
    <scope>NUCLEOTIDE SEQUENCE [LARGE SCALE GENOMIC DNA]</scope>
</reference>
<name>A0A4Y2WNU2_ARAVE</name>
<dbReference type="GO" id="GO:0030334">
    <property type="term" value="P:regulation of cell migration"/>
    <property type="evidence" value="ECO:0007669"/>
    <property type="project" value="TreeGrafter"/>
</dbReference>
<accession>A0A4Y2WNU2</accession>
<dbReference type="Gene3D" id="2.60.40.10">
    <property type="entry name" value="Immunoglobulins"/>
    <property type="match status" value="1"/>
</dbReference>
<dbReference type="InterPro" id="IPR013783">
    <property type="entry name" value="Ig-like_fold"/>
</dbReference>
<dbReference type="GO" id="GO:0005886">
    <property type="term" value="C:plasma membrane"/>
    <property type="evidence" value="ECO:0007669"/>
    <property type="project" value="TreeGrafter"/>
</dbReference>
<evidence type="ECO:0000313" key="4">
    <source>
        <dbReference type="Proteomes" id="UP000499080"/>
    </source>
</evidence>
<protein>
    <recommendedName>
        <fullName evidence="2">PSI domain-containing protein</fullName>
    </recommendedName>
</protein>
<organism evidence="3 4">
    <name type="scientific">Araneus ventricosus</name>
    <name type="common">Orbweaver spider</name>
    <name type="synonym">Epeira ventricosa</name>
    <dbReference type="NCBI Taxonomy" id="182803"/>
    <lineage>
        <taxon>Eukaryota</taxon>
        <taxon>Metazoa</taxon>
        <taxon>Ecdysozoa</taxon>
        <taxon>Arthropoda</taxon>
        <taxon>Chelicerata</taxon>
        <taxon>Arachnida</taxon>
        <taxon>Araneae</taxon>
        <taxon>Araneomorphae</taxon>
        <taxon>Entelegynae</taxon>
        <taxon>Araneoidea</taxon>
        <taxon>Araneidae</taxon>
        <taxon>Araneus</taxon>
    </lineage>
</organism>
<proteinExistence type="predicted"/>
<feature type="non-terminal residue" evidence="3">
    <location>
        <position position="1"/>
    </location>
</feature>
<gene>
    <name evidence="3" type="ORF">AVEN_13501_1</name>
</gene>
<keyword evidence="4" id="KW-1185">Reference proteome</keyword>
<comment type="caution">
    <text evidence="3">The sequence shown here is derived from an EMBL/GenBank/DDBJ whole genome shotgun (WGS) entry which is preliminary data.</text>
</comment>
<dbReference type="OrthoDB" id="7353484at2759"/>
<dbReference type="GO" id="GO:0017154">
    <property type="term" value="F:semaphorin receptor activity"/>
    <property type="evidence" value="ECO:0007669"/>
    <property type="project" value="InterPro"/>
</dbReference>
<dbReference type="PANTHER" id="PTHR22625:SF70">
    <property type="entry name" value="PLEXIN A, ISOFORM A"/>
    <property type="match status" value="1"/>
</dbReference>
<evidence type="ECO:0000256" key="1">
    <source>
        <dbReference type="ARBA" id="ARBA00023180"/>
    </source>
</evidence>
<dbReference type="PANTHER" id="PTHR22625">
    <property type="entry name" value="PLEXIN"/>
    <property type="match status" value="1"/>
</dbReference>